<dbReference type="InterPro" id="IPR007460">
    <property type="entry name" value="BrnT_toxin"/>
</dbReference>
<keyword evidence="3" id="KW-1185">Reference proteome</keyword>
<proteinExistence type="predicted"/>
<accession>A0A3N0B1L1</accession>
<organism evidence="2 3">
    <name type="scientific">Slackia equolifaciens</name>
    <dbReference type="NCBI Taxonomy" id="498718"/>
    <lineage>
        <taxon>Bacteria</taxon>
        <taxon>Bacillati</taxon>
        <taxon>Actinomycetota</taxon>
        <taxon>Coriobacteriia</taxon>
        <taxon>Eggerthellales</taxon>
        <taxon>Eggerthellaceae</taxon>
        <taxon>Slackia</taxon>
    </lineage>
</organism>
<dbReference type="EMBL" id="QIBX01000004">
    <property type="protein sequence ID" value="RNL40838.1"/>
    <property type="molecule type" value="Genomic_DNA"/>
</dbReference>
<dbReference type="Proteomes" id="UP000269591">
    <property type="component" value="Unassembled WGS sequence"/>
</dbReference>
<reference evidence="1" key="4">
    <citation type="submission" date="2021-09" db="EMBL/GenBank/DDBJ databases">
        <authorList>
            <person name="Gilroy R."/>
        </authorList>
    </citation>
    <scope>NUCLEOTIDE SEQUENCE</scope>
    <source>
        <strain evidence="1">ChiGjej6B6-11269</strain>
    </source>
</reference>
<name>A0A3N0B1L1_9ACTN</name>
<evidence type="ECO:0000313" key="1">
    <source>
        <dbReference type="EMBL" id="HJF65290.1"/>
    </source>
</evidence>
<dbReference type="InterPro" id="IPR038573">
    <property type="entry name" value="BrnT_sf"/>
</dbReference>
<reference evidence="1" key="3">
    <citation type="journal article" date="2021" name="PeerJ">
        <title>Extensive microbial diversity within the chicken gut microbiome revealed by metagenomics and culture.</title>
        <authorList>
            <person name="Gilroy R."/>
            <person name="Ravi A."/>
            <person name="Getino M."/>
            <person name="Pursley I."/>
            <person name="Horton D.L."/>
            <person name="Alikhan N.F."/>
            <person name="Baker D."/>
            <person name="Gharbi K."/>
            <person name="Hall N."/>
            <person name="Watson M."/>
            <person name="Adriaenssens E.M."/>
            <person name="Foster-Nyarko E."/>
            <person name="Jarju S."/>
            <person name="Secka A."/>
            <person name="Antonio M."/>
            <person name="Oren A."/>
            <person name="Chaudhuri R.R."/>
            <person name="La Ragione R."/>
            <person name="Hildebrand F."/>
            <person name="Pallen M.J."/>
        </authorList>
    </citation>
    <scope>NUCLEOTIDE SEQUENCE</scope>
    <source>
        <strain evidence="1">ChiGjej6B6-11269</strain>
    </source>
</reference>
<gene>
    <name evidence="2" type="ORF">DMP06_03995</name>
    <name evidence="1" type="ORF">K8U77_04130</name>
</gene>
<reference evidence="3" key="1">
    <citation type="submission" date="2018-05" db="EMBL/GenBank/DDBJ databases">
        <title>Genome Sequencing of selected type strains of the family Eggerthellaceae.</title>
        <authorList>
            <person name="Danylec N."/>
            <person name="Stoll D.A."/>
            <person name="Doetsch A."/>
            <person name="Huch M."/>
        </authorList>
    </citation>
    <scope>NUCLEOTIDE SEQUENCE [LARGE SCALE GENOMIC DNA]</scope>
    <source>
        <strain evidence="3">DSM 24851</strain>
    </source>
</reference>
<protein>
    <submittedName>
        <fullName evidence="1 2">Toxin</fullName>
    </submittedName>
</protein>
<dbReference type="RefSeq" id="WP_123208457.1">
    <property type="nucleotide sequence ID" value="NZ_JBHTHO010000002.1"/>
</dbReference>
<dbReference type="OrthoDB" id="9798158at2"/>
<dbReference type="EMBL" id="DYWI01000067">
    <property type="protein sequence ID" value="HJF65290.1"/>
    <property type="molecule type" value="Genomic_DNA"/>
</dbReference>
<evidence type="ECO:0000313" key="3">
    <source>
        <dbReference type="Proteomes" id="UP000269591"/>
    </source>
</evidence>
<sequence length="90" mass="10404">MEFEYDPNKSASNLRKHGIDFDCAQRLWDAQTVEVPCRGDFGEARFAVFGLIGRKHWTAIVTYRGEAIRIISVRRSRKKEAAYYDEKTGC</sequence>
<dbReference type="Gene3D" id="3.10.450.530">
    <property type="entry name" value="Ribonuclease toxin, BrnT, of type II toxin-antitoxin system"/>
    <property type="match status" value="1"/>
</dbReference>
<comment type="caution">
    <text evidence="2">The sequence shown here is derived from an EMBL/GenBank/DDBJ whole genome shotgun (WGS) entry which is preliminary data.</text>
</comment>
<dbReference type="AlphaFoldDB" id="A0A3N0B1L1"/>
<reference evidence="2" key="2">
    <citation type="journal article" date="2019" name="Microbiol. Resour. Announc.">
        <title>Draft Genome Sequences of Type Strains of Gordonibacter faecihominis, Paraeggerthella hongkongensis, Parvibacter caecicola,Slackia equolifaciens, Slackia faecicanis, and Slackia isoflavoniconvertens.</title>
        <authorList>
            <person name="Danylec N."/>
            <person name="Stoll D.A."/>
            <person name="Dotsch A."/>
            <person name="Huch M."/>
        </authorList>
    </citation>
    <scope>NUCLEOTIDE SEQUENCE</scope>
    <source>
        <strain evidence="2">DSM 24851</strain>
    </source>
</reference>
<dbReference type="Proteomes" id="UP000786989">
    <property type="component" value="Unassembled WGS sequence"/>
</dbReference>
<dbReference type="Pfam" id="PF04365">
    <property type="entry name" value="BrnT_toxin"/>
    <property type="match status" value="1"/>
</dbReference>
<evidence type="ECO:0000313" key="2">
    <source>
        <dbReference type="EMBL" id="RNL40838.1"/>
    </source>
</evidence>